<organism evidence="1 2">
    <name type="scientific">Edwardsiella tarda ATCC 23685</name>
    <dbReference type="NCBI Taxonomy" id="500638"/>
    <lineage>
        <taxon>Bacteria</taxon>
        <taxon>Pseudomonadati</taxon>
        <taxon>Pseudomonadota</taxon>
        <taxon>Gammaproteobacteria</taxon>
        <taxon>Enterobacterales</taxon>
        <taxon>Hafniaceae</taxon>
        <taxon>Edwardsiella</taxon>
    </lineage>
</organism>
<dbReference type="Proteomes" id="UP000003692">
    <property type="component" value="Unassembled WGS sequence"/>
</dbReference>
<comment type="caution">
    <text evidence="1">The sequence shown here is derived from an EMBL/GenBank/DDBJ whole genome shotgun (WGS) entry which is preliminary data.</text>
</comment>
<name>D4F1W1_EDWTA</name>
<evidence type="ECO:0000313" key="1">
    <source>
        <dbReference type="EMBL" id="EFE24246.1"/>
    </source>
</evidence>
<evidence type="ECO:0000313" key="2">
    <source>
        <dbReference type="Proteomes" id="UP000003692"/>
    </source>
</evidence>
<reference evidence="1 2" key="1">
    <citation type="submission" date="2010-02" db="EMBL/GenBank/DDBJ databases">
        <authorList>
            <person name="Weinstock G."/>
            <person name="Sodergren E."/>
            <person name="Clifton S."/>
            <person name="Fulton L."/>
            <person name="Fulton B."/>
            <person name="Courtney L."/>
            <person name="Fronick C."/>
            <person name="Harrison M."/>
            <person name="Strong C."/>
            <person name="Farmer C."/>
            <person name="Delahaunty K."/>
            <person name="Markovic C."/>
            <person name="Hall O."/>
            <person name="Minx P."/>
            <person name="Tomlinson C."/>
            <person name="Mitreva M."/>
            <person name="Nelson J."/>
            <person name="Hou S."/>
            <person name="Wollam A."/>
            <person name="Pepin K.H."/>
            <person name="Johnson M."/>
            <person name="Bhonagiri V."/>
            <person name="Zhang X."/>
            <person name="Suruliraj S."/>
            <person name="Warren W."/>
            <person name="Chinwalla A."/>
            <person name="Mardis E.R."/>
            <person name="Wilson R.K."/>
        </authorList>
    </citation>
    <scope>NUCLEOTIDE SEQUENCE [LARGE SCALE GENOMIC DNA]</scope>
    <source>
        <strain evidence="1 2">ATCC 23685</strain>
    </source>
</reference>
<dbReference type="EMBL" id="ADGK01000028">
    <property type="protein sequence ID" value="EFE24246.1"/>
    <property type="molecule type" value="Genomic_DNA"/>
</dbReference>
<sequence>MASVRRVRSAAVQIGGYSVFSIQYSVFSIQYSVFSIQYSVFSIQYSVFSIQYSVFSTVTHKMGHTLMAWPRE</sequence>
<proteinExistence type="predicted"/>
<accession>D4F1W1</accession>
<dbReference type="AlphaFoldDB" id="D4F1W1"/>
<gene>
    <name evidence="1" type="ORF">EDWATA_00705</name>
</gene>
<protein>
    <submittedName>
        <fullName evidence="1">Uncharacterized protein</fullName>
    </submittedName>
</protein>
<dbReference type="HOGENOM" id="CLU_2715962_0_0_6"/>